<keyword evidence="7" id="KW-0449">Lipoprotein</keyword>
<evidence type="ECO:0000313" key="12">
    <source>
        <dbReference type="Proteomes" id="UP001417504"/>
    </source>
</evidence>
<dbReference type="GO" id="GO:0005886">
    <property type="term" value="C:plasma membrane"/>
    <property type="evidence" value="ECO:0007669"/>
    <property type="project" value="UniProtKB-SubCell"/>
</dbReference>
<dbReference type="GO" id="GO:0008289">
    <property type="term" value="F:lipid binding"/>
    <property type="evidence" value="ECO:0007669"/>
    <property type="project" value="InterPro"/>
</dbReference>
<sequence length="227" mass="22686">MGEKWRKVDDEEDDDEVHLNIQEGPESVLEVSLGRKMVVNKLCVVLCVLVVSFGGFSGVESASHPHAPAPSVDCTTLIYSMADCLSFVTNGSELKKPEGGCCSGLKTVLKTDAQCLCEAFKSSSQLGVVLNVTKAAGLPAACGVKAPSITNCGLSGASGAAPAHAPKSPPSSALSPFSGGAPAGAPGASPSGASGISAPTPAASSASVVSVSFGLFVIMVVVSCFSL</sequence>
<evidence type="ECO:0000256" key="5">
    <source>
        <dbReference type="ARBA" id="ARBA00023157"/>
    </source>
</evidence>
<keyword evidence="5" id="KW-1015">Disulfide bond</keyword>
<keyword evidence="9" id="KW-0472">Membrane</keyword>
<name>A0AAP0EU93_9MAGN</name>
<evidence type="ECO:0000313" key="11">
    <source>
        <dbReference type="EMBL" id="KAK9096753.1"/>
    </source>
</evidence>
<feature type="domain" description="Bifunctional inhibitor/plant lipid transfer protein/seed storage helical" evidence="10">
    <location>
        <begin position="74"/>
        <end position="152"/>
    </location>
</feature>
<dbReference type="Gene3D" id="1.10.110.10">
    <property type="entry name" value="Plant lipid-transfer and hydrophobic proteins"/>
    <property type="match status" value="1"/>
</dbReference>
<dbReference type="PANTHER" id="PTHR33044">
    <property type="entry name" value="BIFUNCTIONAL INHIBITOR/LIPID-TRANSFER PROTEIN/SEED STORAGE 2S ALBUMIN SUPERFAMILY PROTEIN-RELATED"/>
    <property type="match status" value="1"/>
</dbReference>
<dbReference type="InterPro" id="IPR016140">
    <property type="entry name" value="Bifunc_inhib/LTP/seed_store"/>
</dbReference>
<evidence type="ECO:0000256" key="6">
    <source>
        <dbReference type="ARBA" id="ARBA00023180"/>
    </source>
</evidence>
<comment type="caution">
    <text evidence="11">The sequence shown here is derived from an EMBL/GenBank/DDBJ whole genome shotgun (WGS) entry which is preliminary data.</text>
</comment>
<dbReference type="SMART" id="SM00499">
    <property type="entry name" value="AAI"/>
    <property type="match status" value="1"/>
</dbReference>
<keyword evidence="9" id="KW-0812">Transmembrane</keyword>
<dbReference type="AlphaFoldDB" id="A0AAP0EU93"/>
<protein>
    <recommendedName>
        <fullName evidence="10">Bifunctional inhibitor/plant lipid transfer protein/seed storage helical domain-containing protein</fullName>
    </recommendedName>
</protein>
<keyword evidence="9" id="KW-1133">Transmembrane helix</keyword>
<dbReference type="InterPro" id="IPR043325">
    <property type="entry name" value="LTSS"/>
</dbReference>
<dbReference type="SUPFAM" id="SSF47699">
    <property type="entry name" value="Bifunctional inhibitor/lipid-transfer protein/seed storage 2S albumin"/>
    <property type="match status" value="1"/>
</dbReference>
<dbReference type="EMBL" id="JBBNAE010000009">
    <property type="protein sequence ID" value="KAK9096753.1"/>
    <property type="molecule type" value="Genomic_DNA"/>
</dbReference>
<evidence type="ECO:0000256" key="7">
    <source>
        <dbReference type="ARBA" id="ARBA00023288"/>
    </source>
</evidence>
<evidence type="ECO:0000256" key="4">
    <source>
        <dbReference type="ARBA" id="ARBA00022729"/>
    </source>
</evidence>
<feature type="region of interest" description="Disordered" evidence="8">
    <location>
        <begin position="163"/>
        <end position="196"/>
    </location>
</feature>
<evidence type="ECO:0000256" key="1">
    <source>
        <dbReference type="ARBA" id="ARBA00004609"/>
    </source>
</evidence>
<dbReference type="Pfam" id="PF14368">
    <property type="entry name" value="LTP_2"/>
    <property type="match status" value="1"/>
</dbReference>
<accession>A0AAP0EU93</accession>
<evidence type="ECO:0000256" key="9">
    <source>
        <dbReference type="SAM" id="Phobius"/>
    </source>
</evidence>
<dbReference type="GO" id="GO:0006869">
    <property type="term" value="P:lipid transport"/>
    <property type="evidence" value="ECO:0007669"/>
    <property type="project" value="InterPro"/>
</dbReference>
<dbReference type="InterPro" id="IPR000528">
    <property type="entry name" value="Plant_nsLTP"/>
</dbReference>
<dbReference type="CDD" id="cd00010">
    <property type="entry name" value="AAI_LTSS"/>
    <property type="match status" value="1"/>
</dbReference>
<comment type="similarity">
    <text evidence="2">Belongs to the plant LTP family.</text>
</comment>
<gene>
    <name evidence="11" type="ORF">Sjap_022250</name>
</gene>
<keyword evidence="3" id="KW-0336">GPI-anchor</keyword>
<organism evidence="11 12">
    <name type="scientific">Stephania japonica</name>
    <dbReference type="NCBI Taxonomy" id="461633"/>
    <lineage>
        <taxon>Eukaryota</taxon>
        <taxon>Viridiplantae</taxon>
        <taxon>Streptophyta</taxon>
        <taxon>Embryophyta</taxon>
        <taxon>Tracheophyta</taxon>
        <taxon>Spermatophyta</taxon>
        <taxon>Magnoliopsida</taxon>
        <taxon>Ranunculales</taxon>
        <taxon>Menispermaceae</taxon>
        <taxon>Menispermoideae</taxon>
        <taxon>Cissampelideae</taxon>
        <taxon>Stephania</taxon>
    </lineage>
</organism>
<keyword evidence="12" id="KW-1185">Reference proteome</keyword>
<evidence type="ECO:0000256" key="2">
    <source>
        <dbReference type="ARBA" id="ARBA00009748"/>
    </source>
</evidence>
<dbReference type="FunFam" id="1.10.110.10:FF:000001">
    <property type="entry name" value="Bifunctional inhibitor/lipid-transfer protein/seed storage 2S albumin superfamily protein"/>
    <property type="match status" value="1"/>
</dbReference>
<dbReference type="InterPro" id="IPR036312">
    <property type="entry name" value="Bifun_inhib/LTP/seed_sf"/>
</dbReference>
<evidence type="ECO:0000259" key="10">
    <source>
        <dbReference type="SMART" id="SM00499"/>
    </source>
</evidence>
<proteinExistence type="inferred from homology"/>
<reference evidence="11 12" key="1">
    <citation type="submission" date="2024-01" db="EMBL/GenBank/DDBJ databases">
        <title>Genome assemblies of Stephania.</title>
        <authorList>
            <person name="Yang L."/>
        </authorList>
    </citation>
    <scope>NUCLEOTIDE SEQUENCE [LARGE SCALE GENOMIC DNA]</scope>
    <source>
        <strain evidence="11">QJT</strain>
        <tissue evidence="11">Leaf</tissue>
    </source>
</reference>
<evidence type="ECO:0000256" key="3">
    <source>
        <dbReference type="ARBA" id="ARBA00022622"/>
    </source>
</evidence>
<comment type="subcellular location">
    <subcellularLocation>
        <location evidence="1">Cell membrane</location>
        <topology evidence="1">Lipid-anchor</topology>
        <topology evidence="1">GPI-anchor</topology>
    </subcellularLocation>
</comment>
<evidence type="ECO:0000256" key="8">
    <source>
        <dbReference type="SAM" id="MobiDB-lite"/>
    </source>
</evidence>
<feature type="transmembrane region" description="Helical" evidence="9">
    <location>
        <begin position="42"/>
        <end position="59"/>
    </location>
</feature>
<feature type="transmembrane region" description="Helical" evidence="9">
    <location>
        <begin position="206"/>
        <end position="225"/>
    </location>
</feature>
<keyword evidence="4" id="KW-0732">Signal</keyword>
<dbReference type="Proteomes" id="UP001417504">
    <property type="component" value="Unassembled WGS sequence"/>
</dbReference>
<keyword evidence="6" id="KW-0325">Glycoprotein</keyword>
<dbReference type="PRINTS" id="PR00382">
    <property type="entry name" value="LIPIDTRNSFER"/>
</dbReference>
<dbReference type="GO" id="GO:0098552">
    <property type="term" value="C:side of membrane"/>
    <property type="evidence" value="ECO:0007669"/>
    <property type="project" value="UniProtKB-KW"/>
</dbReference>